<sequence length="213" mass="24080">MKLYLNLTTDENRKMWPALMMSMYDDVEHIIAHHYASHPDKGPVIRQAAVAVLMPIMEGMSKLQDTLLEFHFDKTDQLNGVIDETVDIFAVDGNAANVRDKWAKDMRARPTVQFEDSVGDQHVINLKEEEIENFIELADTRVKELTGQLWGAVAEEIKSVTLRFTFDVNGMAFAPAESGKESIHLHDSNVDLELSPPTADAVEELKEKLNKDE</sequence>
<gene>
    <name evidence="1" type="ORF">KWAN_240</name>
</gene>
<name>A0A1B2IEC2_9CAUD</name>
<dbReference type="KEGG" id="vg:29062084"/>
<protein>
    <submittedName>
        <fullName evidence="1">Uncharacterized protein</fullName>
    </submittedName>
</protein>
<evidence type="ECO:0000313" key="1">
    <source>
        <dbReference type="EMBL" id="ANZ49592.1"/>
    </source>
</evidence>
<dbReference type="GeneID" id="29062084"/>
<organism evidence="1 2">
    <name type="scientific">Erwinia phage vB_EamM_Kwan</name>
    <dbReference type="NCBI Taxonomy" id="1883374"/>
    <lineage>
        <taxon>Viruses</taxon>
        <taxon>Duplodnaviria</taxon>
        <taxon>Heunggongvirae</taxon>
        <taxon>Uroviricota</taxon>
        <taxon>Caudoviricetes</taxon>
        <taxon>Chimalliviridae</taxon>
        <taxon>Wellingtonvirus</taxon>
        <taxon>Wellingtonvirus wellington</taxon>
    </lineage>
</organism>
<dbReference type="OrthoDB" id="38780at10239"/>
<dbReference type="EMBL" id="KX397369">
    <property type="protein sequence ID" value="ANZ49592.1"/>
    <property type="molecule type" value="Genomic_DNA"/>
</dbReference>
<evidence type="ECO:0000313" key="2">
    <source>
        <dbReference type="Proteomes" id="UP000202923"/>
    </source>
</evidence>
<reference evidence="1 2" key="1">
    <citation type="submission" date="2016-06" db="EMBL/GenBank/DDBJ databases">
        <authorList>
            <person name="Kjaerup R.B."/>
            <person name="Dalgaard T.S."/>
            <person name="Juul-Madsen H.R."/>
        </authorList>
    </citation>
    <scope>NUCLEOTIDE SEQUENCE [LARGE SCALE GENOMIC DNA]</scope>
</reference>
<dbReference type="RefSeq" id="YP_009278845.1">
    <property type="nucleotide sequence ID" value="NC_031010.1"/>
</dbReference>
<dbReference type="Proteomes" id="UP000202923">
    <property type="component" value="Genome"/>
</dbReference>
<accession>A0A1B2IEC2</accession>
<proteinExistence type="predicted"/>